<feature type="repeat" description="ANK" evidence="3">
    <location>
        <begin position="12"/>
        <end position="44"/>
    </location>
</feature>
<dbReference type="InterPro" id="IPR050889">
    <property type="entry name" value="Dendritic_Spine_Reg/Scaffold"/>
</dbReference>
<keyword evidence="1" id="KW-0677">Repeat</keyword>
<evidence type="ECO:0000256" key="3">
    <source>
        <dbReference type="PROSITE-ProRule" id="PRU00023"/>
    </source>
</evidence>
<dbReference type="InterPro" id="IPR002110">
    <property type="entry name" value="Ankyrin_rpt"/>
</dbReference>
<accession>A0A4P7NCB3</accession>
<keyword evidence="2 3" id="KW-0040">ANK repeat</keyword>
<gene>
    <name evidence="6" type="ORF">PoMZ_04312</name>
</gene>
<feature type="domain" description="Single-strand DNA deaminase toxin A-like C-terminal" evidence="5">
    <location>
        <begin position="192"/>
        <end position="261"/>
    </location>
</feature>
<name>A0A4P7NCB3_PYROR</name>
<evidence type="ECO:0000313" key="6">
    <source>
        <dbReference type="EMBL" id="QBZ59351.1"/>
    </source>
</evidence>
<dbReference type="SMART" id="SM00248">
    <property type="entry name" value="ANK"/>
    <property type="match status" value="2"/>
</dbReference>
<protein>
    <recommendedName>
        <fullName evidence="5">Single-strand DNA deaminase toxin A-like C-terminal domain-containing protein</fullName>
    </recommendedName>
</protein>
<reference evidence="6 7" key="1">
    <citation type="journal article" date="2019" name="Mol. Biol. Evol.">
        <title>Blast fungal genomes show frequent chromosomal changes, gene gains and losses, and effector gene turnover.</title>
        <authorList>
            <person name="Gomez Luciano L.B."/>
            <person name="Jason Tsai I."/>
            <person name="Chuma I."/>
            <person name="Tosa Y."/>
            <person name="Chen Y.H."/>
            <person name="Li J.Y."/>
            <person name="Li M.Y."/>
            <person name="Jade Lu M.Y."/>
            <person name="Nakayashiki H."/>
            <person name="Li W.H."/>
        </authorList>
    </citation>
    <scope>NUCLEOTIDE SEQUENCE [LARGE SCALE GENOMIC DNA]</scope>
    <source>
        <strain evidence="6">MZ5-1-6</strain>
    </source>
</reference>
<evidence type="ECO:0000256" key="4">
    <source>
        <dbReference type="SAM" id="MobiDB-lite"/>
    </source>
</evidence>
<dbReference type="EMBL" id="CP034206">
    <property type="protein sequence ID" value="QBZ59351.1"/>
    <property type="molecule type" value="Genomic_DNA"/>
</dbReference>
<feature type="compositionally biased region" description="Acidic residues" evidence="4">
    <location>
        <begin position="367"/>
        <end position="379"/>
    </location>
</feature>
<feature type="repeat" description="ANK" evidence="3">
    <location>
        <begin position="45"/>
        <end position="77"/>
    </location>
</feature>
<dbReference type="PROSITE" id="PS50088">
    <property type="entry name" value="ANK_REPEAT"/>
    <property type="match status" value="2"/>
</dbReference>
<dbReference type="InterPro" id="IPR036770">
    <property type="entry name" value="Ankyrin_rpt-contain_sf"/>
</dbReference>
<dbReference type="InterPro" id="IPR057517">
    <property type="entry name" value="SsdA-like_C"/>
</dbReference>
<dbReference type="AlphaFoldDB" id="A0A4P7NCB3"/>
<dbReference type="Pfam" id="PF12796">
    <property type="entry name" value="Ank_2"/>
    <property type="match status" value="1"/>
</dbReference>
<organism evidence="6 7">
    <name type="scientific">Pyricularia oryzae</name>
    <name type="common">Rice blast fungus</name>
    <name type="synonym">Magnaporthe oryzae</name>
    <dbReference type="NCBI Taxonomy" id="318829"/>
    <lineage>
        <taxon>Eukaryota</taxon>
        <taxon>Fungi</taxon>
        <taxon>Dikarya</taxon>
        <taxon>Ascomycota</taxon>
        <taxon>Pezizomycotina</taxon>
        <taxon>Sordariomycetes</taxon>
        <taxon>Sordariomycetidae</taxon>
        <taxon>Magnaporthales</taxon>
        <taxon>Pyriculariaceae</taxon>
        <taxon>Pyricularia</taxon>
    </lineage>
</organism>
<evidence type="ECO:0000313" key="7">
    <source>
        <dbReference type="Proteomes" id="UP000294847"/>
    </source>
</evidence>
<dbReference type="SUPFAM" id="SSF48403">
    <property type="entry name" value="Ankyrin repeat"/>
    <property type="match status" value="1"/>
</dbReference>
<evidence type="ECO:0000256" key="1">
    <source>
        <dbReference type="ARBA" id="ARBA00022737"/>
    </source>
</evidence>
<dbReference type="PANTHER" id="PTHR24166:SF48">
    <property type="entry name" value="PROTEIN VAPYRIN"/>
    <property type="match status" value="1"/>
</dbReference>
<dbReference type="PANTHER" id="PTHR24166">
    <property type="entry name" value="ROLLING PEBBLES, ISOFORM B"/>
    <property type="match status" value="1"/>
</dbReference>
<dbReference type="Proteomes" id="UP000294847">
    <property type="component" value="Chromosome 3"/>
</dbReference>
<sequence length="379" mass="42886">MKPEAMRMINAFGLKPIHIATIRGQKGNVSMLVNAGTNVNEQTRHGITPLMLGALFGHLDIVALLIKNGAERSIQDAEQRTAKEYSWTSSNLVRTHWNAFERISKKLQGRCYSAEVVRCRKRIRKILRRCDTFKGFLEGASQPHGTSCFSVSPKGEVTLWKKVVSVHNGSGRHDTTPAIIVRADKKAILQWAFSGWTTGSIGHHTVNSQEYTHLVMAFCRSSGFTLSANARDNPAGRTTDPELIKAEQGRWQACHAEKKLAIFYLRLIMARTFKDDFKDPFTGGYEFDHKQLQRFKSMNIPNRSRKAYIFLGHDPCTGCLNFLHHLQTCSGIEILVKPLPIVKEWNRPNKRYNDSRADNQQCLTGSDSDDDDDDEEDNH</sequence>
<dbReference type="PROSITE" id="PS50297">
    <property type="entry name" value="ANK_REP_REGION"/>
    <property type="match status" value="2"/>
</dbReference>
<evidence type="ECO:0000256" key="2">
    <source>
        <dbReference type="ARBA" id="ARBA00023043"/>
    </source>
</evidence>
<dbReference type="Gene3D" id="1.25.40.20">
    <property type="entry name" value="Ankyrin repeat-containing domain"/>
    <property type="match status" value="1"/>
</dbReference>
<evidence type="ECO:0000259" key="5">
    <source>
        <dbReference type="Pfam" id="PF24120"/>
    </source>
</evidence>
<feature type="region of interest" description="Disordered" evidence="4">
    <location>
        <begin position="350"/>
        <end position="379"/>
    </location>
</feature>
<dbReference type="Pfam" id="PF24120">
    <property type="entry name" value="SsdA_C"/>
    <property type="match status" value="1"/>
</dbReference>
<proteinExistence type="predicted"/>